<name>G3H1J5_CRIGR</name>
<dbReference type="EMBL" id="JH000106">
    <property type="protein sequence ID" value="EGV94669.1"/>
    <property type="molecule type" value="Genomic_DNA"/>
</dbReference>
<evidence type="ECO:0000313" key="2">
    <source>
        <dbReference type="Proteomes" id="UP000001075"/>
    </source>
</evidence>
<dbReference type="InParanoid" id="G3H1J5"/>
<accession>G3H1J5</accession>
<sequence length="68" mass="7616">MIQLLVCAPCQCVRVTGVSTLLCIHIPTNALYPKTCKRITVKISECISLPFPYWTLPPHTFPGGYHIM</sequence>
<organism evidence="1 2">
    <name type="scientific">Cricetulus griseus</name>
    <name type="common">Chinese hamster</name>
    <name type="synonym">Cricetulus barabensis griseus</name>
    <dbReference type="NCBI Taxonomy" id="10029"/>
    <lineage>
        <taxon>Eukaryota</taxon>
        <taxon>Metazoa</taxon>
        <taxon>Chordata</taxon>
        <taxon>Craniata</taxon>
        <taxon>Vertebrata</taxon>
        <taxon>Euteleostomi</taxon>
        <taxon>Mammalia</taxon>
        <taxon>Eutheria</taxon>
        <taxon>Euarchontoglires</taxon>
        <taxon>Glires</taxon>
        <taxon>Rodentia</taxon>
        <taxon>Myomorpha</taxon>
        <taxon>Muroidea</taxon>
        <taxon>Cricetidae</taxon>
        <taxon>Cricetinae</taxon>
        <taxon>Cricetulus</taxon>
    </lineage>
</organism>
<evidence type="ECO:0000313" key="1">
    <source>
        <dbReference type="EMBL" id="EGV94669.1"/>
    </source>
</evidence>
<reference evidence="2" key="1">
    <citation type="journal article" date="2011" name="Nat. Biotechnol.">
        <title>The genomic sequence of the Chinese hamster ovary (CHO)-K1 cell line.</title>
        <authorList>
            <person name="Xu X."/>
            <person name="Nagarajan H."/>
            <person name="Lewis N.E."/>
            <person name="Pan S."/>
            <person name="Cai Z."/>
            <person name="Liu X."/>
            <person name="Chen W."/>
            <person name="Xie M."/>
            <person name="Wang W."/>
            <person name="Hammond S."/>
            <person name="Andersen M.R."/>
            <person name="Neff N."/>
            <person name="Passarelli B."/>
            <person name="Koh W."/>
            <person name="Fan H.C."/>
            <person name="Wang J."/>
            <person name="Gui Y."/>
            <person name="Lee K.H."/>
            <person name="Betenbaugh M.J."/>
            <person name="Quake S.R."/>
            <person name="Famili I."/>
            <person name="Palsson B.O."/>
            <person name="Wang J."/>
        </authorList>
    </citation>
    <scope>NUCLEOTIDE SEQUENCE [LARGE SCALE GENOMIC DNA]</scope>
    <source>
        <strain evidence="2">CHO K1 cell line</strain>
    </source>
</reference>
<dbReference type="Proteomes" id="UP000001075">
    <property type="component" value="Unassembled WGS sequence"/>
</dbReference>
<protein>
    <submittedName>
        <fullName evidence="1">Uncharacterized protein</fullName>
    </submittedName>
</protein>
<gene>
    <name evidence="1" type="ORF">I79_004023</name>
</gene>
<dbReference type="AlphaFoldDB" id="G3H1J5"/>
<proteinExistence type="predicted"/>